<sequence length="392" mass="42805">MRPSPPPFPMEIPALTSLRYCAAIWVVFYHFSHFTNAVALQEFPLVASGYLGVDFFFILSGFVLTHVYQPQIAAGHFDYWAFVSRRFARIYPMHAVTLAAFLLIGMMTRSGGLYVSEWVSGVSFAGVENAVLFRALIANLTLIHAWGSTPQLFFNQPSWSISAEWFAYLMFPVLILIRRLPPQAEGGKLIAVAGVFLLFAAGIAVALNIELTRLTWNAGILRIFPEFLIGMSLHRFGDTRSAGPRGAIAGLLLSAICVLMALLAGAALPRLTVLLATVAVLGLAGIVFFAADANRHGKLYTLGAQLPVYLGEISYSVYMVHLGVGIMLYDALLPRWRPTDVPTAVATVLAGLVAATIVSMLTYRFIEVPGRRWLVGRARTLQAPAVEARDDA</sequence>
<reference evidence="3 4" key="1">
    <citation type="submission" date="2020-12" db="EMBL/GenBank/DDBJ databases">
        <title>Sphingomonas sp.</title>
        <authorList>
            <person name="Kim M.K."/>
        </authorList>
    </citation>
    <scope>NUCLEOTIDE SEQUENCE [LARGE SCALE GENOMIC DNA]</scope>
    <source>
        <strain evidence="3 4">BT552</strain>
    </source>
</reference>
<evidence type="ECO:0000259" key="2">
    <source>
        <dbReference type="Pfam" id="PF01757"/>
    </source>
</evidence>
<feature type="transmembrane region" description="Helical" evidence="1">
    <location>
        <begin position="118"/>
        <end position="137"/>
    </location>
</feature>
<proteinExistence type="predicted"/>
<feature type="transmembrane region" description="Helical" evidence="1">
    <location>
        <begin position="12"/>
        <end position="31"/>
    </location>
</feature>
<dbReference type="Pfam" id="PF01757">
    <property type="entry name" value="Acyl_transf_3"/>
    <property type="match status" value="1"/>
</dbReference>
<keyword evidence="4" id="KW-1185">Reference proteome</keyword>
<keyword evidence="3" id="KW-0012">Acyltransferase</keyword>
<gene>
    <name evidence="3" type="ORF">ILT43_03575</name>
</gene>
<dbReference type="PANTHER" id="PTHR23028:SF131">
    <property type="entry name" value="BLR2367 PROTEIN"/>
    <property type="match status" value="1"/>
</dbReference>
<dbReference type="GO" id="GO:0016746">
    <property type="term" value="F:acyltransferase activity"/>
    <property type="evidence" value="ECO:0007669"/>
    <property type="project" value="UniProtKB-KW"/>
</dbReference>
<evidence type="ECO:0000313" key="4">
    <source>
        <dbReference type="Proteomes" id="UP000763641"/>
    </source>
</evidence>
<dbReference type="InterPro" id="IPR002656">
    <property type="entry name" value="Acyl_transf_3_dom"/>
</dbReference>
<keyword evidence="1" id="KW-0472">Membrane</keyword>
<dbReference type="PANTHER" id="PTHR23028">
    <property type="entry name" value="ACETYLTRANSFERASE"/>
    <property type="match status" value="1"/>
</dbReference>
<dbReference type="EMBL" id="JAFEMC010000001">
    <property type="protein sequence ID" value="MBM6575436.1"/>
    <property type="molecule type" value="Genomic_DNA"/>
</dbReference>
<feature type="transmembrane region" description="Helical" evidence="1">
    <location>
        <begin position="273"/>
        <end position="294"/>
    </location>
</feature>
<feature type="transmembrane region" description="Helical" evidence="1">
    <location>
        <begin position="157"/>
        <end position="177"/>
    </location>
</feature>
<feature type="transmembrane region" description="Helical" evidence="1">
    <location>
        <begin position="306"/>
        <end position="329"/>
    </location>
</feature>
<feature type="transmembrane region" description="Helical" evidence="1">
    <location>
        <begin position="246"/>
        <end position="267"/>
    </location>
</feature>
<feature type="transmembrane region" description="Helical" evidence="1">
    <location>
        <begin position="189"/>
        <end position="209"/>
    </location>
</feature>
<dbReference type="RefSeq" id="WP_204194767.1">
    <property type="nucleotide sequence ID" value="NZ_JAFEMC010000001.1"/>
</dbReference>
<comment type="caution">
    <text evidence="3">The sequence shown here is derived from an EMBL/GenBank/DDBJ whole genome shotgun (WGS) entry which is preliminary data.</text>
</comment>
<accession>A0ABS2D3D1</accession>
<keyword evidence="3" id="KW-0808">Transferase</keyword>
<name>A0ABS2D3D1_9SPHN</name>
<keyword evidence="1" id="KW-1133">Transmembrane helix</keyword>
<keyword evidence="1" id="KW-0812">Transmembrane</keyword>
<protein>
    <submittedName>
        <fullName evidence="3">Acyltransferase</fullName>
    </submittedName>
</protein>
<dbReference type="Proteomes" id="UP000763641">
    <property type="component" value="Unassembled WGS sequence"/>
</dbReference>
<dbReference type="InterPro" id="IPR050879">
    <property type="entry name" value="Acyltransferase_3"/>
</dbReference>
<evidence type="ECO:0000313" key="3">
    <source>
        <dbReference type="EMBL" id="MBM6575436.1"/>
    </source>
</evidence>
<feature type="domain" description="Acyltransferase 3" evidence="2">
    <location>
        <begin position="14"/>
        <end position="364"/>
    </location>
</feature>
<feature type="transmembrane region" description="Helical" evidence="1">
    <location>
        <begin position="341"/>
        <end position="363"/>
    </location>
</feature>
<feature type="transmembrane region" description="Helical" evidence="1">
    <location>
        <begin position="43"/>
        <end position="68"/>
    </location>
</feature>
<organism evidence="3 4">
    <name type="scientific">Sphingomonas longa</name>
    <dbReference type="NCBI Taxonomy" id="2778730"/>
    <lineage>
        <taxon>Bacteria</taxon>
        <taxon>Pseudomonadati</taxon>
        <taxon>Pseudomonadota</taxon>
        <taxon>Alphaproteobacteria</taxon>
        <taxon>Sphingomonadales</taxon>
        <taxon>Sphingomonadaceae</taxon>
        <taxon>Sphingomonas</taxon>
    </lineage>
</organism>
<feature type="transmembrane region" description="Helical" evidence="1">
    <location>
        <begin position="88"/>
        <end position="106"/>
    </location>
</feature>
<evidence type="ECO:0000256" key="1">
    <source>
        <dbReference type="SAM" id="Phobius"/>
    </source>
</evidence>